<comment type="caution">
    <text evidence="1">The sequence shown here is derived from an EMBL/GenBank/DDBJ whole genome shotgun (WGS) entry which is preliminary data.</text>
</comment>
<gene>
    <name evidence="1" type="ORF">ENS64_05690</name>
</gene>
<name>A0A7C4QH87_9PLAN</name>
<reference evidence="1" key="1">
    <citation type="journal article" date="2020" name="mSystems">
        <title>Genome- and Community-Level Interaction Insights into Carbon Utilization and Element Cycling Functions of Hydrothermarchaeota in Hydrothermal Sediment.</title>
        <authorList>
            <person name="Zhou Z."/>
            <person name="Liu Y."/>
            <person name="Xu W."/>
            <person name="Pan J."/>
            <person name="Luo Z.H."/>
            <person name="Li M."/>
        </authorList>
    </citation>
    <scope>NUCLEOTIDE SEQUENCE [LARGE SCALE GENOMIC DNA]</scope>
    <source>
        <strain evidence="1">SpSt-508</strain>
    </source>
</reference>
<proteinExistence type="predicted"/>
<protein>
    <submittedName>
        <fullName evidence="1">Uncharacterized protein</fullName>
    </submittedName>
</protein>
<sequence>MKCLLFTSLLWLASDPSLTVAVLRARYAYLRETRPALPDSLTRGANASAGEQPDNWSAAVRWTAAAPEMPPVRELMVYSLPFEQCPPCRALYENVGEGDASLRLIWVKQNWPAWVTVAPTVFDPRGNRYRTGATTLDQLRQWVGLPPRAALAATPPVLVGELSEPAAFRALVDTLQHLLGPANGLRVERGGTVSLGRVEVVFPSPTVLRWDARTATKRCAFEGAKPRLRGWGVDVPVDAVSYDGTAVTLHLPGWPDWTLRVGSPPDARR</sequence>
<accession>A0A7C4QH87</accession>
<dbReference type="EMBL" id="DSVQ01000012">
    <property type="protein sequence ID" value="HGT38741.1"/>
    <property type="molecule type" value="Genomic_DNA"/>
</dbReference>
<dbReference type="AlphaFoldDB" id="A0A7C4QH87"/>
<evidence type="ECO:0000313" key="1">
    <source>
        <dbReference type="EMBL" id="HGT38741.1"/>
    </source>
</evidence>
<organism evidence="1">
    <name type="scientific">Schlesneria paludicola</name>
    <dbReference type="NCBI Taxonomy" id="360056"/>
    <lineage>
        <taxon>Bacteria</taxon>
        <taxon>Pseudomonadati</taxon>
        <taxon>Planctomycetota</taxon>
        <taxon>Planctomycetia</taxon>
        <taxon>Planctomycetales</taxon>
        <taxon>Planctomycetaceae</taxon>
        <taxon>Schlesneria</taxon>
    </lineage>
</organism>